<gene>
    <name evidence="9" type="ORF">G5C60_31100</name>
</gene>
<name>A0A6G4VCT7_9ACTN</name>
<dbReference type="SUPFAM" id="SSF53850">
    <property type="entry name" value="Periplasmic binding protein-like II"/>
    <property type="match status" value="1"/>
</dbReference>
<dbReference type="InterPro" id="IPR011009">
    <property type="entry name" value="Kinase-like_dom_sf"/>
</dbReference>
<feature type="region of interest" description="Disordered" evidence="6">
    <location>
        <begin position="584"/>
        <end position="603"/>
    </location>
</feature>
<proteinExistence type="predicted"/>
<dbReference type="GO" id="GO:0004674">
    <property type="term" value="F:protein serine/threonine kinase activity"/>
    <property type="evidence" value="ECO:0007669"/>
    <property type="project" value="TreeGrafter"/>
</dbReference>
<keyword evidence="4 5" id="KW-0067">ATP-binding</keyword>
<keyword evidence="2 5" id="KW-0547">Nucleotide-binding</keyword>
<keyword evidence="1" id="KW-0808">Transferase</keyword>
<feature type="compositionally biased region" description="Polar residues" evidence="6">
    <location>
        <begin position="330"/>
        <end position="342"/>
    </location>
</feature>
<dbReference type="InterPro" id="IPR001638">
    <property type="entry name" value="Solute-binding_3/MltF_N"/>
</dbReference>
<keyword evidence="10" id="KW-1185">Reference proteome</keyword>
<evidence type="ECO:0000256" key="1">
    <source>
        <dbReference type="ARBA" id="ARBA00022679"/>
    </source>
</evidence>
<evidence type="ECO:0000256" key="5">
    <source>
        <dbReference type="PROSITE-ProRule" id="PRU10141"/>
    </source>
</evidence>
<dbReference type="PROSITE" id="PS00108">
    <property type="entry name" value="PROTEIN_KINASE_ST"/>
    <property type="match status" value="1"/>
</dbReference>
<evidence type="ECO:0000256" key="7">
    <source>
        <dbReference type="SAM" id="Phobius"/>
    </source>
</evidence>
<protein>
    <submittedName>
        <fullName evidence="9">Transporter substrate-binding domain-containing protein</fullName>
    </submittedName>
</protein>
<dbReference type="RefSeq" id="WP_165264335.1">
    <property type="nucleotide sequence ID" value="NZ_JAAKZY010000121.1"/>
</dbReference>
<evidence type="ECO:0000256" key="6">
    <source>
        <dbReference type="SAM" id="MobiDB-lite"/>
    </source>
</evidence>
<dbReference type="InterPro" id="IPR008271">
    <property type="entry name" value="Ser/Thr_kinase_AS"/>
</dbReference>
<dbReference type="CDD" id="cd14014">
    <property type="entry name" value="STKc_PknB_like"/>
    <property type="match status" value="1"/>
</dbReference>
<dbReference type="Pfam" id="PF00069">
    <property type="entry name" value="Pkinase"/>
    <property type="match status" value="1"/>
</dbReference>
<evidence type="ECO:0000256" key="4">
    <source>
        <dbReference type="ARBA" id="ARBA00022840"/>
    </source>
</evidence>
<dbReference type="SUPFAM" id="SSF56112">
    <property type="entry name" value="Protein kinase-like (PK-like)"/>
    <property type="match status" value="1"/>
</dbReference>
<feature type="domain" description="Protein kinase" evidence="8">
    <location>
        <begin position="15"/>
        <end position="267"/>
    </location>
</feature>
<keyword evidence="7" id="KW-0472">Membrane</keyword>
<dbReference type="AlphaFoldDB" id="A0A6G4VCT7"/>
<feature type="binding site" evidence="5">
    <location>
        <position position="43"/>
    </location>
    <ligand>
        <name>ATP</name>
        <dbReference type="ChEBI" id="CHEBI:30616"/>
    </ligand>
</feature>
<feature type="region of interest" description="Disordered" evidence="6">
    <location>
        <begin position="324"/>
        <end position="356"/>
    </location>
</feature>
<evidence type="ECO:0000256" key="2">
    <source>
        <dbReference type="ARBA" id="ARBA00022741"/>
    </source>
</evidence>
<dbReference type="PANTHER" id="PTHR43289:SF34">
    <property type="entry name" value="SERINE_THREONINE-PROTEIN KINASE YBDM-RELATED"/>
    <property type="match status" value="1"/>
</dbReference>
<dbReference type="Gene3D" id="3.30.200.20">
    <property type="entry name" value="Phosphorylase Kinase, domain 1"/>
    <property type="match status" value="1"/>
</dbReference>
<dbReference type="SMART" id="SM00220">
    <property type="entry name" value="S_TKc"/>
    <property type="match status" value="1"/>
</dbReference>
<keyword evidence="7" id="KW-1133">Transmembrane helix</keyword>
<sequence>METLRSQDPKRLGEFTLLARLGSGGMGRVYLGRSPGGMQVAIKVIREDIAEDADVLTRFRREVATVRAVRSPYTARLVGASLDVSPYWLATEFVPGPTLLKATRGTPLEPTLCMGLFAAVAEALAAVHEHGVVHRDVKPHNVILAPGGPQLIDFGIARAAEHTQLTRTGQTPGTPGYTAPEVLLGGEAGPAADVFALGATLAAAATGRAPYGGGEWPAVSYRVVHGEIDVDGVEPGLAELIRQCVDREPARRPAPLEIVRRCGVTFALAELPAYQRLVGAAPTPALPAAPRRRRVPLAATAALAVGGLALATVVWLLPGGGDGAKAGGSPTKSATGSPTECASGSPSGSGGRGGRESLTIGIVVDRPGLSMCTSDGEYAGFDIDVARYVAGELGVEAEDITWREAPAAERTNLLVDREVDFVVAGYQITDARKEEADFAGPYLSASQDLLIRDGDRATSAKDLNGRKLCSVTGSTSAEVVKQDLAPGVQLTEYPSYSECLAALDRGEVDALTTDDALLAGYAIQGGNPGDYQLAGLELSAKNFYGVGVPKGETELRDDISAAIDAMIGDGSWAVAIERNLGGVANYDAEPPEPPEPPERTATG</sequence>
<dbReference type="PROSITE" id="PS50011">
    <property type="entry name" value="PROTEIN_KINASE_DOM"/>
    <property type="match status" value="1"/>
</dbReference>
<dbReference type="PROSITE" id="PS00107">
    <property type="entry name" value="PROTEIN_KINASE_ATP"/>
    <property type="match status" value="1"/>
</dbReference>
<keyword evidence="7" id="KW-0812">Transmembrane</keyword>
<evidence type="ECO:0000313" key="9">
    <source>
        <dbReference type="EMBL" id="NGO11932.1"/>
    </source>
</evidence>
<dbReference type="InterPro" id="IPR017441">
    <property type="entry name" value="Protein_kinase_ATP_BS"/>
</dbReference>
<reference evidence="9 10" key="1">
    <citation type="submission" date="2020-02" db="EMBL/GenBank/DDBJ databases">
        <title>Whole-genome analyses of novel actinobacteria.</title>
        <authorList>
            <person name="Sahin N."/>
            <person name="Gencbay T."/>
        </authorList>
    </citation>
    <scope>NUCLEOTIDE SEQUENCE [LARGE SCALE GENOMIC DNA]</scope>
    <source>
        <strain evidence="9 10">HC44</strain>
    </source>
</reference>
<evidence type="ECO:0000259" key="8">
    <source>
        <dbReference type="PROSITE" id="PS50011"/>
    </source>
</evidence>
<evidence type="ECO:0000256" key="3">
    <source>
        <dbReference type="ARBA" id="ARBA00022777"/>
    </source>
</evidence>
<dbReference type="GO" id="GO:0005524">
    <property type="term" value="F:ATP binding"/>
    <property type="evidence" value="ECO:0007669"/>
    <property type="project" value="UniProtKB-UniRule"/>
</dbReference>
<dbReference type="Gene3D" id="1.10.510.10">
    <property type="entry name" value="Transferase(Phosphotransferase) domain 1"/>
    <property type="match status" value="1"/>
</dbReference>
<dbReference type="Gene3D" id="3.40.190.10">
    <property type="entry name" value="Periplasmic binding protein-like II"/>
    <property type="match status" value="2"/>
</dbReference>
<evidence type="ECO:0000313" key="10">
    <source>
        <dbReference type="Proteomes" id="UP000472335"/>
    </source>
</evidence>
<organism evidence="9 10">
    <name type="scientific">Streptomyces scabichelini</name>
    <dbReference type="NCBI Taxonomy" id="2711217"/>
    <lineage>
        <taxon>Bacteria</taxon>
        <taxon>Bacillati</taxon>
        <taxon>Actinomycetota</taxon>
        <taxon>Actinomycetes</taxon>
        <taxon>Kitasatosporales</taxon>
        <taxon>Streptomycetaceae</taxon>
        <taxon>Streptomyces</taxon>
    </lineage>
</organism>
<dbReference type="Pfam" id="PF00497">
    <property type="entry name" value="SBP_bac_3"/>
    <property type="match status" value="1"/>
</dbReference>
<comment type="caution">
    <text evidence="9">The sequence shown here is derived from an EMBL/GenBank/DDBJ whole genome shotgun (WGS) entry which is preliminary data.</text>
</comment>
<dbReference type="SMART" id="SM00062">
    <property type="entry name" value="PBPb"/>
    <property type="match status" value="1"/>
</dbReference>
<dbReference type="PANTHER" id="PTHR43289">
    <property type="entry name" value="MITOGEN-ACTIVATED PROTEIN KINASE KINASE KINASE 20-RELATED"/>
    <property type="match status" value="1"/>
</dbReference>
<accession>A0A6G4VCT7</accession>
<dbReference type="EMBL" id="JAAKZY010000121">
    <property type="protein sequence ID" value="NGO11932.1"/>
    <property type="molecule type" value="Genomic_DNA"/>
</dbReference>
<feature type="transmembrane region" description="Helical" evidence="7">
    <location>
        <begin position="297"/>
        <end position="317"/>
    </location>
</feature>
<dbReference type="Proteomes" id="UP000472335">
    <property type="component" value="Unassembled WGS sequence"/>
</dbReference>
<keyword evidence="3" id="KW-0418">Kinase</keyword>
<dbReference type="InterPro" id="IPR000719">
    <property type="entry name" value="Prot_kinase_dom"/>
</dbReference>